<dbReference type="SMART" id="SM00382">
    <property type="entry name" value="AAA"/>
    <property type="match status" value="1"/>
</dbReference>
<dbReference type="GO" id="GO:0005524">
    <property type="term" value="F:ATP binding"/>
    <property type="evidence" value="ECO:0007669"/>
    <property type="project" value="UniProtKB-KW"/>
</dbReference>
<dbReference type="PANTHER" id="PTHR42781:SF1">
    <property type="entry name" value="THIAMINE IMPORT ATP-BINDING PROTEIN THIQ"/>
    <property type="match status" value="1"/>
</dbReference>
<dbReference type="PROSITE" id="PS00211">
    <property type="entry name" value="ABC_TRANSPORTER_1"/>
    <property type="match status" value="1"/>
</dbReference>
<dbReference type="InterPro" id="IPR003593">
    <property type="entry name" value="AAA+_ATPase"/>
</dbReference>
<evidence type="ECO:0000313" key="9">
    <source>
        <dbReference type="EMBL" id="KJV10294.1"/>
    </source>
</evidence>
<evidence type="ECO:0000256" key="4">
    <source>
        <dbReference type="ARBA" id="ARBA00022741"/>
    </source>
</evidence>
<organism evidence="9 10">
    <name type="scientific">Elstera litoralis</name>
    <dbReference type="NCBI Taxonomy" id="552518"/>
    <lineage>
        <taxon>Bacteria</taxon>
        <taxon>Pseudomonadati</taxon>
        <taxon>Pseudomonadota</taxon>
        <taxon>Alphaproteobacteria</taxon>
        <taxon>Rhodospirillales</taxon>
        <taxon>Rhodospirillaceae</taxon>
        <taxon>Elstera</taxon>
    </lineage>
</organism>
<sequence>MAMRFDLTVESGVFLALIGPSGAGKSTLLNLIAGFEAPEAGSIRLFGQEVIGLPPARRPVTTVFQDNNLFDHLNCGTNVRLGLLPASINSRAAQIAATAALAQVGLAGFDTRPVRDLSGGQRQRVAIARALVRAPTCPLLLLDEPFAALGPAQRRDMLDLIEGLRQTHGLTVILVNHHPDEARHAAQFCAFLDAGRIVALDETTKLLARSDVPGLTAYLGDT</sequence>
<dbReference type="PROSITE" id="PS50893">
    <property type="entry name" value="ABC_TRANSPORTER_2"/>
    <property type="match status" value="1"/>
</dbReference>
<keyword evidence="6" id="KW-1278">Translocase</keyword>
<evidence type="ECO:0000259" key="8">
    <source>
        <dbReference type="PROSITE" id="PS50893"/>
    </source>
</evidence>
<evidence type="ECO:0000256" key="7">
    <source>
        <dbReference type="ARBA" id="ARBA00023136"/>
    </source>
</evidence>
<keyword evidence="1" id="KW-0813">Transport</keyword>
<evidence type="ECO:0000313" key="10">
    <source>
        <dbReference type="Proteomes" id="UP000033774"/>
    </source>
</evidence>
<dbReference type="InterPro" id="IPR027417">
    <property type="entry name" value="P-loop_NTPase"/>
</dbReference>
<dbReference type="Gene3D" id="3.40.50.300">
    <property type="entry name" value="P-loop containing nucleotide triphosphate hydrolases"/>
    <property type="match status" value="1"/>
</dbReference>
<proteinExistence type="predicted"/>
<dbReference type="AlphaFoldDB" id="A0A0F3IXH6"/>
<reference evidence="9 10" key="1">
    <citation type="submission" date="2015-03" db="EMBL/GenBank/DDBJ databases">
        <title>Draft genome sequence of Elstera litoralis.</title>
        <authorList>
            <person name="Rahalkar M.C."/>
            <person name="Dhakephalkar P.K."/>
            <person name="Pore S.D."/>
            <person name="Arora P."/>
            <person name="Kapse N.G."/>
            <person name="Pandit P.S."/>
        </authorList>
    </citation>
    <scope>NUCLEOTIDE SEQUENCE [LARGE SCALE GENOMIC DNA]</scope>
    <source>
        <strain evidence="9 10">Dia-1</strain>
    </source>
</reference>
<evidence type="ECO:0000256" key="1">
    <source>
        <dbReference type="ARBA" id="ARBA00022448"/>
    </source>
</evidence>
<keyword evidence="2" id="KW-1003">Cell membrane</keyword>
<evidence type="ECO:0000256" key="6">
    <source>
        <dbReference type="ARBA" id="ARBA00022967"/>
    </source>
</evidence>
<keyword evidence="4" id="KW-0547">Nucleotide-binding</keyword>
<keyword evidence="5" id="KW-0067">ATP-binding</keyword>
<comment type="caution">
    <text evidence="9">The sequence shown here is derived from an EMBL/GenBank/DDBJ whole genome shotgun (WGS) entry which is preliminary data.</text>
</comment>
<dbReference type="SUPFAM" id="SSF52540">
    <property type="entry name" value="P-loop containing nucleoside triphosphate hydrolases"/>
    <property type="match status" value="1"/>
</dbReference>
<evidence type="ECO:0000256" key="5">
    <source>
        <dbReference type="ARBA" id="ARBA00022840"/>
    </source>
</evidence>
<evidence type="ECO:0000256" key="2">
    <source>
        <dbReference type="ARBA" id="ARBA00022475"/>
    </source>
</evidence>
<dbReference type="InterPro" id="IPR017871">
    <property type="entry name" value="ABC_transporter-like_CS"/>
</dbReference>
<dbReference type="Proteomes" id="UP000033774">
    <property type="component" value="Unassembled WGS sequence"/>
</dbReference>
<accession>A0A0F3IXH6</accession>
<feature type="domain" description="ABC transporter" evidence="8">
    <location>
        <begin position="3"/>
        <end position="219"/>
    </location>
</feature>
<dbReference type="PANTHER" id="PTHR42781">
    <property type="entry name" value="SPERMIDINE/PUTRESCINE IMPORT ATP-BINDING PROTEIN POTA"/>
    <property type="match status" value="1"/>
</dbReference>
<dbReference type="InterPro" id="IPR050093">
    <property type="entry name" value="ABC_SmlMolc_Importer"/>
</dbReference>
<keyword evidence="3" id="KW-0997">Cell inner membrane</keyword>
<name>A0A0F3IXH6_9PROT</name>
<evidence type="ECO:0000256" key="3">
    <source>
        <dbReference type="ARBA" id="ARBA00022519"/>
    </source>
</evidence>
<protein>
    <recommendedName>
        <fullName evidence="8">ABC transporter domain-containing protein</fullName>
    </recommendedName>
</protein>
<gene>
    <name evidence="9" type="ORF">VZ95_05935</name>
</gene>
<keyword evidence="7" id="KW-0472">Membrane</keyword>
<dbReference type="Pfam" id="PF00005">
    <property type="entry name" value="ABC_tran"/>
    <property type="match status" value="1"/>
</dbReference>
<keyword evidence="10" id="KW-1185">Reference proteome</keyword>
<dbReference type="EMBL" id="LAJY01000118">
    <property type="protein sequence ID" value="KJV10294.1"/>
    <property type="molecule type" value="Genomic_DNA"/>
</dbReference>
<dbReference type="InterPro" id="IPR003439">
    <property type="entry name" value="ABC_transporter-like_ATP-bd"/>
</dbReference>
<dbReference type="GO" id="GO:0016887">
    <property type="term" value="F:ATP hydrolysis activity"/>
    <property type="evidence" value="ECO:0007669"/>
    <property type="project" value="InterPro"/>
</dbReference>